<reference evidence="7" key="1">
    <citation type="submission" date="2014-05" db="EMBL/GenBank/DDBJ databases">
        <title>Genome sequence of Mycobacterium aromaticivorans strain JS19b1T (= DSM 45407T).</title>
        <authorList>
            <person name="Kwak Y."/>
            <person name="Park G.-S."/>
            <person name="Li Q.X."/>
            <person name="Lee S.-E."/>
            <person name="Shin J.-H."/>
        </authorList>
    </citation>
    <scope>NUCLEOTIDE SEQUENCE [LARGE SCALE GENOMIC DNA]</scope>
    <source>
        <strain evidence="7">JS19b1</strain>
    </source>
</reference>
<protein>
    <submittedName>
        <fullName evidence="7">GntR family transcriptional regulator</fullName>
    </submittedName>
</protein>
<evidence type="ECO:0000259" key="6">
    <source>
        <dbReference type="PROSITE" id="PS50949"/>
    </source>
</evidence>
<dbReference type="Gene3D" id="3.40.640.10">
    <property type="entry name" value="Type I PLP-dependent aspartate aminotransferase-like (Major domain)"/>
    <property type="match status" value="1"/>
</dbReference>
<dbReference type="SUPFAM" id="SSF46785">
    <property type="entry name" value="Winged helix' DNA-binding domain"/>
    <property type="match status" value="1"/>
</dbReference>
<name>A0A064CEN9_9MYCO</name>
<evidence type="ECO:0000256" key="1">
    <source>
        <dbReference type="ARBA" id="ARBA00005384"/>
    </source>
</evidence>
<sequence length="481" mass="51716">MPTTMKARTLDPDLLVRELGNWRTSSKSGPTYQALADGLRMLIVDGRLPVGSRLPSERVLAEALRVSRTTVTAAYADLGGTGYLHARRGARSTVALPHTPVSVPAATFAAINLASAALAAPASAVQDAFTEAARESAGYLQQTGHDMRGILPFREAIAERYCARGLPTEADQIMVTSGAQHAIALILTTYVQPGDRVLVEQPTYHGALSAIATAGARPVPVAMTREGWELDAVHAAVRQLAPTLAYLVPDNHNPTGFSMPPADRKRICDIVAETRTRTVIDETLTDIWIDEPVPPPVAASMSARTDLMITIGSMSKSFWGGMRIGWIRAEPSVLATIRAVRPSIDLGTSVVEQLAAAILLTHRAAEVLPERREILRRRRTLLLELLEQHLPEWRPLPGTGGMSLWVQLPAPVSSAMCASASRLGVELPPGPRFGVDGTLERFVRIPFALPEDELTEAIELLGTAWRSITGSATVESTAVVI</sequence>
<dbReference type="GO" id="GO:0030170">
    <property type="term" value="F:pyridoxal phosphate binding"/>
    <property type="evidence" value="ECO:0007669"/>
    <property type="project" value="InterPro"/>
</dbReference>
<dbReference type="SUPFAM" id="SSF53383">
    <property type="entry name" value="PLP-dependent transferases"/>
    <property type="match status" value="1"/>
</dbReference>
<dbReference type="Pfam" id="PF00155">
    <property type="entry name" value="Aminotran_1_2"/>
    <property type="match status" value="1"/>
</dbReference>
<comment type="similarity">
    <text evidence="1">In the C-terminal section; belongs to the class-I pyridoxal-phosphate-dependent aminotransferase family.</text>
</comment>
<keyword evidence="4" id="KW-0238">DNA-binding</keyword>
<dbReference type="PRINTS" id="PR00035">
    <property type="entry name" value="HTHGNTR"/>
</dbReference>
<dbReference type="InterPro" id="IPR036390">
    <property type="entry name" value="WH_DNA-bd_sf"/>
</dbReference>
<dbReference type="CDD" id="cd07377">
    <property type="entry name" value="WHTH_GntR"/>
    <property type="match status" value="1"/>
</dbReference>
<dbReference type="InterPro" id="IPR004839">
    <property type="entry name" value="Aminotransferase_I/II_large"/>
</dbReference>
<evidence type="ECO:0000313" key="8">
    <source>
        <dbReference type="Proteomes" id="UP000022835"/>
    </source>
</evidence>
<dbReference type="GO" id="GO:0003677">
    <property type="term" value="F:DNA binding"/>
    <property type="evidence" value="ECO:0007669"/>
    <property type="project" value="UniProtKB-KW"/>
</dbReference>
<dbReference type="RefSeq" id="WP_036339336.1">
    <property type="nucleotide sequence ID" value="NZ_JALN02000001.1"/>
</dbReference>
<dbReference type="InterPro" id="IPR015421">
    <property type="entry name" value="PyrdxlP-dep_Trfase_major"/>
</dbReference>
<keyword evidence="8" id="KW-1185">Reference proteome</keyword>
<dbReference type="PROSITE" id="PS50949">
    <property type="entry name" value="HTH_GNTR"/>
    <property type="match status" value="1"/>
</dbReference>
<dbReference type="InterPro" id="IPR051446">
    <property type="entry name" value="HTH_trans_reg/aminotransferase"/>
</dbReference>
<accession>A0A064CEN9</accession>
<evidence type="ECO:0000256" key="5">
    <source>
        <dbReference type="ARBA" id="ARBA00023163"/>
    </source>
</evidence>
<dbReference type="OrthoDB" id="199743at2"/>
<keyword evidence="3" id="KW-0805">Transcription regulation</keyword>
<dbReference type="SMART" id="SM00345">
    <property type="entry name" value="HTH_GNTR"/>
    <property type="match status" value="1"/>
</dbReference>
<dbReference type="AlphaFoldDB" id="A0A064CEN9"/>
<dbReference type="Gene3D" id="1.10.10.10">
    <property type="entry name" value="Winged helix-like DNA-binding domain superfamily/Winged helix DNA-binding domain"/>
    <property type="match status" value="1"/>
</dbReference>
<dbReference type="Pfam" id="PF00392">
    <property type="entry name" value="GntR"/>
    <property type="match status" value="1"/>
</dbReference>
<dbReference type="EMBL" id="JALN02000001">
    <property type="protein sequence ID" value="KDE98156.1"/>
    <property type="molecule type" value="Genomic_DNA"/>
</dbReference>
<dbReference type="InterPro" id="IPR036388">
    <property type="entry name" value="WH-like_DNA-bd_sf"/>
</dbReference>
<dbReference type="CDD" id="cd00609">
    <property type="entry name" value="AAT_like"/>
    <property type="match status" value="1"/>
</dbReference>
<organism evidence="7 8">
    <name type="scientific">Mycolicibacterium aromaticivorans JS19b1 = JCM 16368</name>
    <dbReference type="NCBI Taxonomy" id="1440774"/>
    <lineage>
        <taxon>Bacteria</taxon>
        <taxon>Bacillati</taxon>
        <taxon>Actinomycetota</taxon>
        <taxon>Actinomycetes</taxon>
        <taxon>Mycobacteriales</taxon>
        <taxon>Mycobacteriaceae</taxon>
        <taxon>Mycolicibacterium</taxon>
    </lineage>
</organism>
<dbReference type="PANTHER" id="PTHR46577:SF1">
    <property type="entry name" value="HTH-TYPE TRANSCRIPTIONAL REGULATORY PROTEIN GABR"/>
    <property type="match status" value="1"/>
</dbReference>
<evidence type="ECO:0000256" key="2">
    <source>
        <dbReference type="ARBA" id="ARBA00022898"/>
    </source>
</evidence>
<evidence type="ECO:0000313" key="7">
    <source>
        <dbReference type="EMBL" id="KDE98156.1"/>
    </source>
</evidence>
<dbReference type="GO" id="GO:0003700">
    <property type="term" value="F:DNA-binding transcription factor activity"/>
    <property type="evidence" value="ECO:0007669"/>
    <property type="project" value="InterPro"/>
</dbReference>
<keyword evidence="5" id="KW-0804">Transcription</keyword>
<keyword evidence="2" id="KW-0663">Pyridoxal phosphate</keyword>
<dbReference type="STRING" id="1440774.Y900_004145"/>
<gene>
    <name evidence="7" type="ORF">Y900_004145</name>
</gene>
<proteinExistence type="inferred from homology"/>
<comment type="caution">
    <text evidence="7">The sequence shown here is derived from an EMBL/GenBank/DDBJ whole genome shotgun (WGS) entry which is preliminary data.</text>
</comment>
<dbReference type="InterPro" id="IPR015424">
    <property type="entry name" value="PyrdxlP-dep_Trfase"/>
</dbReference>
<evidence type="ECO:0000256" key="4">
    <source>
        <dbReference type="ARBA" id="ARBA00023125"/>
    </source>
</evidence>
<dbReference type="InterPro" id="IPR000524">
    <property type="entry name" value="Tscrpt_reg_HTH_GntR"/>
</dbReference>
<dbReference type="Proteomes" id="UP000022835">
    <property type="component" value="Unassembled WGS sequence"/>
</dbReference>
<dbReference type="eggNOG" id="COG1167">
    <property type="taxonomic scope" value="Bacteria"/>
</dbReference>
<dbReference type="PANTHER" id="PTHR46577">
    <property type="entry name" value="HTH-TYPE TRANSCRIPTIONAL REGULATORY PROTEIN GABR"/>
    <property type="match status" value="1"/>
</dbReference>
<feature type="domain" description="HTH gntR-type" evidence="6">
    <location>
        <begin position="29"/>
        <end position="97"/>
    </location>
</feature>
<evidence type="ECO:0000256" key="3">
    <source>
        <dbReference type="ARBA" id="ARBA00023015"/>
    </source>
</evidence>